<feature type="compositionally biased region" description="Pro residues" evidence="7">
    <location>
        <begin position="376"/>
        <end position="386"/>
    </location>
</feature>
<dbReference type="Pfam" id="PF17862">
    <property type="entry name" value="AAA_lid_3"/>
    <property type="match status" value="1"/>
</dbReference>
<dbReference type="InterPro" id="IPR027417">
    <property type="entry name" value="P-loop_NTPase"/>
</dbReference>
<dbReference type="Pfam" id="PF00004">
    <property type="entry name" value="AAA"/>
    <property type="match status" value="1"/>
</dbReference>
<dbReference type="InterPro" id="IPR051701">
    <property type="entry name" value="Mito_OM_Translocase_MSP1"/>
</dbReference>
<comment type="subcellular location">
    <subcellularLocation>
        <location evidence="1">Mitochondrion outer membrane</location>
        <topology evidence="1">Single-pass membrane protein</topology>
    </subcellularLocation>
</comment>
<keyword evidence="10" id="KW-1185">Reference proteome</keyword>
<keyword evidence="4 6" id="KW-0067">ATP-binding</keyword>
<dbReference type="InterPro" id="IPR003959">
    <property type="entry name" value="ATPase_AAA_core"/>
</dbReference>
<reference evidence="9 10" key="1">
    <citation type="submission" date="2024-03" db="EMBL/GenBank/DDBJ databases">
        <title>Aureococcus anophagefferens CCMP1851 and Kratosvirus quantuckense: Draft genome of a second virus-susceptible host strain in the model system.</title>
        <authorList>
            <person name="Chase E."/>
            <person name="Truchon A.R."/>
            <person name="Schepens W."/>
            <person name="Wilhelm S.W."/>
        </authorList>
    </citation>
    <scope>NUCLEOTIDE SEQUENCE [LARGE SCALE GENOMIC DNA]</scope>
    <source>
        <strain evidence="9 10">CCMP1851</strain>
    </source>
</reference>
<dbReference type="InterPro" id="IPR003960">
    <property type="entry name" value="ATPase_AAA_CS"/>
</dbReference>
<evidence type="ECO:0000256" key="3">
    <source>
        <dbReference type="ARBA" id="ARBA00022787"/>
    </source>
</evidence>
<keyword evidence="5" id="KW-0496">Mitochondrion</keyword>
<dbReference type="Proteomes" id="UP001363151">
    <property type="component" value="Unassembled WGS sequence"/>
</dbReference>
<evidence type="ECO:0000259" key="8">
    <source>
        <dbReference type="SMART" id="SM00382"/>
    </source>
</evidence>
<organism evidence="9 10">
    <name type="scientific">Aureococcus anophagefferens</name>
    <name type="common">Harmful bloom alga</name>
    <dbReference type="NCBI Taxonomy" id="44056"/>
    <lineage>
        <taxon>Eukaryota</taxon>
        <taxon>Sar</taxon>
        <taxon>Stramenopiles</taxon>
        <taxon>Ochrophyta</taxon>
        <taxon>Pelagophyceae</taxon>
        <taxon>Pelagomonadales</taxon>
        <taxon>Pelagomonadaceae</taxon>
        <taxon>Aureococcus</taxon>
    </lineage>
</organism>
<dbReference type="EMBL" id="JBBJCI010000216">
    <property type="protein sequence ID" value="KAK7240107.1"/>
    <property type="molecule type" value="Genomic_DNA"/>
</dbReference>
<evidence type="ECO:0000256" key="6">
    <source>
        <dbReference type="RuleBase" id="RU003651"/>
    </source>
</evidence>
<protein>
    <submittedName>
        <fullName evidence="9">ATPase</fullName>
    </submittedName>
</protein>
<dbReference type="PANTHER" id="PTHR45644">
    <property type="entry name" value="AAA ATPASE, PUTATIVE (AFU_ORTHOLOGUE AFUA_2G12920)-RELATED-RELATED"/>
    <property type="match status" value="1"/>
</dbReference>
<dbReference type="SMART" id="SM00382">
    <property type="entry name" value="AAA"/>
    <property type="match status" value="1"/>
</dbReference>
<dbReference type="InterPro" id="IPR041569">
    <property type="entry name" value="AAA_lid_3"/>
</dbReference>
<dbReference type="PROSITE" id="PS00674">
    <property type="entry name" value="AAA"/>
    <property type="match status" value="1"/>
</dbReference>
<comment type="caution">
    <text evidence="9">The sequence shown here is derived from an EMBL/GenBank/DDBJ whole genome shotgun (WGS) entry which is preliminary data.</text>
</comment>
<evidence type="ECO:0000256" key="1">
    <source>
        <dbReference type="ARBA" id="ARBA00004572"/>
    </source>
</evidence>
<accession>A0ABR1FWF2</accession>
<dbReference type="InterPro" id="IPR003593">
    <property type="entry name" value="AAA+_ATPase"/>
</dbReference>
<evidence type="ECO:0000256" key="2">
    <source>
        <dbReference type="ARBA" id="ARBA00022741"/>
    </source>
</evidence>
<feature type="domain" description="AAA+ ATPase" evidence="8">
    <location>
        <begin position="136"/>
        <end position="275"/>
    </location>
</feature>
<keyword evidence="3" id="KW-1000">Mitochondrion outer membrane</keyword>
<sequence length="418" mass="44669">MSSLYPLQRKVTERAPKVSQELAANLLGVVLSWGITYAGYRAFLALLELGSGSSTIFQSGVGEACAKALAARHERAPRLSGHEAQLSGSVVDPEALASTLDDVGGLEAIVEELRDLVVWPLRHPGAFAGASRLARAPRGVLLYGEPGTGKTLVARGLARESGAALMDVRVSTLADKYYGESNKLVAATFSLARKLAPCVLFLDEVDGLLRSRSSGETEVTVSVKAEFMSHLDGLLVAPDEAERPVVVVACTNRPYDLDPAVLRRFPKQYRISLPDAKARRQILGILLKGDGLDGDVDLEDVADRTPRFSGSDLEELCRAAVTRPVREVAAALRAGSDEAPRRTAMRDFDHALRHVFPTADAARRFQASQQVGFAFDPPPRPPPRAPAPAEDAFGADVDASSFAAIETALGSPRAPEVD</sequence>
<dbReference type="SUPFAM" id="SSF52540">
    <property type="entry name" value="P-loop containing nucleoside triphosphate hydrolases"/>
    <property type="match status" value="1"/>
</dbReference>
<proteinExistence type="inferred from homology"/>
<gene>
    <name evidence="9" type="primary">ATAD1</name>
    <name evidence="9" type="ORF">SO694_00117013</name>
</gene>
<keyword evidence="2 6" id="KW-0547">Nucleotide-binding</keyword>
<dbReference type="Gene3D" id="3.40.50.300">
    <property type="entry name" value="P-loop containing nucleotide triphosphate hydrolases"/>
    <property type="match status" value="1"/>
</dbReference>
<evidence type="ECO:0000256" key="7">
    <source>
        <dbReference type="SAM" id="MobiDB-lite"/>
    </source>
</evidence>
<dbReference type="PANTHER" id="PTHR45644:SF3">
    <property type="entry name" value="FI08533P-RELATED"/>
    <property type="match status" value="1"/>
</dbReference>
<feature type="region of interest" description="Disordered" evidence="7">
    <location>
        <begin position="372"/>
        <end position="391"/>
    </location>
</feature>
<dbReference type="Gene3D" id="1.10.8.60">
    <property type="match status" value="1"/>
</dbReference>
<evidence type="ECO:0000313" key="9">
    <source>
        <dbReference type="EMBL" id="KAK7240107.1"/>
    </source>
</evidence>
<evidence type="ECO:0000256" key="5">
    <source>
        <dbReference type="ARBA" id="ARBA00023128"/>
    </source>
</evidence>
<name>A0ABR1FWF2_AURAN</name>
<evidence type="ECO:0000313" key="10">
    <source>
        <dbReference type="Proteomes" id="UP001363151"/>
    </source>
</evidence>
<evidence type="ECO:0000256" key="4">
    <source>
        <dbReference type="ARBA" id="ARBA00022840"/>
    </source>
</evidence>
<comment type="similarity">
    <text evidence="6">Belongs to the AAA ATPase family.</text>
</comment>
<keyword evidence="3" id="KW-0472">Membrane</keyword>